<dbReference type="KEGG" id="rmr:Rmar_2607"/>
<name>D0MFZ1_RHOM4</name>
<feature type="transmembrane region" description="Helical" evidence="1">
    <location>
        <begin position="27"/>
        <end position="48"/>
    </location>
</feature>
<dbReference type="OrthoDB" id="574364at2"/>
<protein>
    <recommendedName>
        <fullName evidence="4">DUF4282 domain-containing protein</fullName>
    </recommendedName>
</protein>
<organism evidence="2 3">
    <name type="scientific">Rhodothermus marinus (strain ATCC 43812 / DSM 4252 / R-10)</name>
    <name type="common">Rhodothermus obamensis</name>
    <dbReference type="NCBI Taxonomy" id="518766"/>
    <lineage>
        <taxon>Bacteria</taxon>
        <taxon>Pseudomonadati</taxon>
        <taxon>Rhodothermota</taxon>
        <taxon>Rhodothermia</taxon>
        <taxon>Rhodothermales</taxon>
        <taxon>Rhodothermaceae</taxon>
        <taxon>Rhodothermus</taxon>
    </lineage>
</organism>
<dbReference type="STRING" id="518766.Rmar_2607"/>
<keyword evidence="1" id="KW-1133">Transmembrane helix</keyword>
<evidence type="ECO:0000256" key="1">
    <source>
        <dbReference type="SAM" id="Phobius"/>
    </source>
</evidence>
<dbReference type="EMBL" id="CP001807">
    <property type="protein sequence ID" value="ACY49480.1"/>
    <property type="molecule type" value="Genomic_DNA"/>
</dbReference>
<evidence type="ECO:0008006" key="4">
    <source>
        <dbReference type="Google" id="ProtNLM"/>
    </source>
</evidence>
<feature type="transmembrane region" description="Helical" evidence="1">
    <location>
        <begin position="60"/>
        <end position="84"/>
    </location>
</feature>
<gene>
    <name evidence="2" type="ordered locus">Rmar_2607</name>
</gene>
<evidence type="ECO:0000313" key="2">
    <source>
        <dbReference type="EMBL" id="ACY49480.1"/>
    </source>
</evidence>
<accession>D0MFZ1</accession>
<sequence>MEPRKGFFEALFDFSFSEFITARLIRLLYVLALIGLALVAVVSIFTGFVEGFGEGLLRLILSPIFFLLGAIVTRIYLELVIVIFRIAEHMARLVALTEARGGAPSPPEPAL</sequence>
<evidence type="ECO:0000313" key="3">
    <source>
        <dbReference type="Proteomes" id="UP000002221"/>
    </source>
</evidence>
<dbReference type="AlphaFoldDB" id="D0MFZ1"/>
<keyword evidence="1" id="KW-0812">Transmembrane</keyword>
<dbReference type="InterPro" id="IPR025557">
    <property type="entry name" value="DUF4282"/>
</dbReference>
<proteinExistence type="predicted"/>
<reference evidence="2 3" key="1">
    <citation type="journal article" date="2009" name="Stand. Genomic Sci.">
        <title>Complete genome sequence of Rhodothermus marinus type strain (R-10).</title>
        <authorList>
            <person name="Nolan M."/>
            <person name="Tindall B.J."/>
            <person name="Pomrenke H."/>
            <person name="Lapidus A."/>
            <person name="Copeland A."/>
            <person name="Glavina Del Rio T."/>
            <person name="Lucas S."/>
            <person name="Chen F."/>
            <person name="Tice H."/>
            <person name="Cheng J.F."/>
            <person name="Saunders E."/>
            <person name="Han C."/>
            <person name="Bruce D."/>
            <person name="Goodwin L."/>
            <person name="Chain P."/>
            <person name="Pitluck S."/>
            <person name="Ovchinikova G."/>
            <person name="Pati A."/>
            <person name="Ivanova N."/>
            <person name="Mavromatis K."/>
            <person name="Chen A."/>
            <person name="Palaniappan K."/>
            <person name="Land M."/>
            <person name="Hauser L."/>
            <person name="Chang Y.J."/>
            <person name="Jeffries C.D."/>
            <person name="Brettin T."/>
            <person name="Goker M."/>
            <person name="Bristow J."/>
            <person name="Eisen J.A."/>
            <person name="Markowitz V."/>
            <person name="Hugenholtz P."/>
            <person name="Kyrpides N.C."/>
            <person name="Klenk H.P."/>
            <person name="Detter J.C."/>
        </authorList>
    </citation>
    <scope>NUCLEOTIDE SEQUENCE [LARGE SCALE GENOMIC DNA]</scope>
    <source>
        <strain evidence="3">ATCC 43812 / DSM 4252 / R-10</strain>
    </source>
</reference>
<dbReference type="RefSeq" id="WP_012845090.1">
    <property type="nucleotide sequence ID" value="NC_013501.1"/>
</dbReference>
<dbReference type="Proteomes" id="UP000002221">
    <property type="component" value="Chromosome"/>
</dbReference>
<keyword evidence="3" id="KW-1185">Reference proteome</keyword>
<dbReference type="HOGENOM" id="CLU_169571_0_0_10"/>
<dbReference type="Pfam" id="PF14110">
    <property type="entry name" value="DUF4282"/>
    <property type="match status" value="1"/>
</dbReference>
<keyword evidence="1" id="KW-0472">Membrane</keyword>